<reference evidence="3" key="1">
    <citation type="submission" date="2009-11" db="EMBL/GenBank/DDBJ databases">
        <title>The complete chromosome 2 of Sphaerobacter thermophilus DSM 20745.</title>
        <authorList>
            <person name="Lucas S."/>
            <person name="Copeland A."/>
            <person name="Lapidus A."/>
            <person name="Glavina del Rio T."/>
            <person name="Dalin E."/>
            <person name="Tice H."/>
            <person name="Bruce D."/>
            <person name="Goodwin L."/>
            <person name="Pitluck S."/>
            <person name="Kyrpides N."/>
            <person name="Mavromatis K."/>
            <person name="Ivanova N."/>
            <person name="Mikhailova N."/>
            <person name="LaButti K.M."/>
            <person name="Clum A."/>
            <person name="Sun H.I."/>
            <person name="Brettin T."/>
            <person name="Detter J.C."/>
            <person name="Han C."/>
            <person name="Larimer F."/>
            <person name="Land M."/>
            <person name="Hauser L."/>
            <person name="Markowitz V."/>
            <person name="Cheng J.F."/>
            <person name="Hugenholtz P."/>
            <person name="Woyke T."/>
            <person name="Wu D."/>
            <person name="Steenblock K."/>
            <person name="Schneider S."/>
            <person name="Pukall R."/>
            <person name="Goeker M."/>
            <person name="Klenk H.P."/>
            <person name="Eisen J.A."/>
        </authorList>
    </citation>
    <scope>NUCLEOTIDE SEQUENCE [LARGE SCALE GENOMIC DNA]</scope>
    <source>
        <strain evidence="3">ATCC 49802 / DSM 20745 / S 6022</strain>
    </source>
</reference>
<keyword evidence="3" id="KW-1185">Reference proteome</keyword>
<dbReference type="RefSeq" id="WP_012872950.1">
    <property type="nucleotide sequence ID" value="NC_013524.1"/>
</dbReference>
<gene>
    <name evidence="2" type="ordered locus">Sthe_2495</name>
</gene>
<evidence type="ECO:0000313" key="3">
    <source>
        <dbReference type="Proteomes" id="UP000002027"/>
    </source>
</evidence>
<protein>
    <submittedName>
        <fullName evidence="2">Uncharacterized protein</fullName>
    </submittedName>
</protein>
<evidence type="ECO:0000256" key="1">
    <source>
        <dbReference type="SAM" id="Phobius"/>
    </source>
</evidence>
<keyword evidence="1" id="KW-0812">Transmembrane</keyword>
<dbReference type="EMBL" id="CP001824">
    <property type="protein sequence ID" value="ACZ39910.1"/>
    <property type="molecule type" value="Genomic_DNA"/>
</dbReference>
<sequence>MEVLRALRNALLVIICLTLIGMLIALVASQADVRRYLRVRQM</sequence>
<dbReference type="STRING" id="479434.Sthe_2495"/>
<organism evidence="2 3">
    <name type="scientific">Sphaerobacter thermophilus (strain ATCC 49802 / DSM 20745 / KCCM 41009 / NCIMB 13125 / S 6022)</name>
    <dbReference type="NCBI Taxonomy" id="479434"/>
    <lineage>
        <taxon>Bacteria</taxon>
        <taxon>Pseudomonadati</taxon>
        <taxon>Thermomicrobiota</taxon>
        <taxon>Thermomicrobia</taxon>
        <taxon>Sphaerobacterales</taxon>
        <taxon>Sphaerobacterineae</taxon>
        <taxon>Sphaerobacteraceae</taxon>
        <taxon>Sphaerobacter</taxon>
    </lineage>
</organism>
<keyword evidence="1" id="KW-0472">Membrane</keyword>
<reference evidence="2 3" key="2">
    <citation type="journal article" date="2010" name="Stand. Genomic Sci.">
        <title>Complete genome sequence of Desulfohalobium retbaense type strain (HR(100)).</title>
        <authorList>
            <person name="Spring S."/>
            <person name="Nolan M."/>
            <person name="Lapidus A."/>
            <person name="Glavina Del Rio T."/>
            <person name="Copeland A."/>
            <person name="Tice H."/>
            <person name="Cheng J.F."/>
            <person name="Lucas S."/>
            <person name="Land M."/>
            <person name="Chen F."/>
            <person name="Bruce D."/>
            <person name="Goodwin L."/>
            <person name="Pitluck S."/>
            <person name="Ivanova N."/>
            <person name="Mavromatis K."/>
            <person name="Mikhailova N."/>
            <person name="Pati A."/>
            <person name="Chen A."/>
            <person name="Palaniappan K."/>
            <person name="Hauser L."/>
            <person name="Chang Y.J."/>
            <person name="Jeffries C.D."/>
            <person name="Munk C."/>
            <person name="Kiss H."/>
            <person name="Chain P."/>
            <person name="Han C."/>
            <person name="Brettin T."/>
            <person name="Detter J.C."/>
            <person name="Schuler E."/>
            <person name="Goker M."/>
            <person name="Rohde M."/>
            <person name="Bristow J."/>
            <person name="Eisen J.A."/>
            <person name="Markowitz V."/>
            <person name="Hugenholtz P."/>
            <person name="Kyrpides N.C."/>
            <person name="Klenk H.P."/>
        </authorList>
    </citation>
    <scope>NUCLEOTIDE SEQUENCE [LARGE SCALE GENOMIC DNA]</scope>
    <source>
        <strain evidence="3">ATCC 49802 / DSM 20745 / S 6022</strain>
    </source>
</reference>
<dbReference type="InterPro" id="IPR054188">
    <property type="entry name" value="DUF6893"/>
</dbReference>
<dbReference type="HOGENOM" id="CLU_3258031_0_0_0"/>
<feature type="transmembrane region" description="Helical" evidence="1">
    <location>
        <begin position="6"/>
        <end position="28"/>
    </location>
</feature>
<dbReference type="AlphaFoldDB" id="D1CAW3"/>
<dbReference type="Proteomes" id="UP000002027">
    <property type="component" value="Chromosome 2"/>
</dbReference>
<dbReference type="InParanoid" id="D1CAW3"/>
<dbReference type="Pfam" id="PF21833">
    <property type="entry name" value="DUF6893"/>
    <property type="match status" value="1"/>
</dbReference>
<dbReference type="KEGG" id="sti:Sthe_2495"/>
<accession>D1CAW3</accession>
<name>D1CAW3_SPHTD</name>
<keyword evidence="1" id="KW-1133">Transmembrane helix</keyword>
<proteinExistence type="predicted"/>
<evidence type="ECO:0000313" key="2">
    <source>
        <dbReference type="EMBL" id="ACZ39910.1"/>
    </source>
</evidence>